<evidence type="ECO:0008006" key="2">
    <source>
        <dbReference type="Google" id="ProtNLM"/>
    </source>
</evidence>
<dbReference type="InterPro" id="IPR007710">
    <property type="entry name" value="Nucleoside_deoxyribTrfase"/>
</dbReference>
<protein>
    <recommendedName>
        <fullName evidence="2">Nucleoside 2-deoxyribosyltransferase</fullName>
    </recommendedName>
</protein>
<gene>
    <name evidence="1" type="ORF">LCMFKOLL_00026</name>
</gene>
<reference evidence="1" key="1">
    <citation type="submission" date="2020-06" db="EMBL/GenBank/DDBJ databases">
        <title>Unique genomic features of the anaerobic methanotrophic archaea.</title>
        <authorList>
            <person name="Chadwick G.L."/>
            <person name="Skennerton C.T."/>
            <person name="Laso-Perez R."/>
            <person name="Leu A.O."/>
            <person name="Speth D.R."/>
            <person name="Yu H."/>
            <person name="Morgan-Lang C."/>
            <person name="Hatzenpichler R."/>
            <person name="Goudeau D."/>
            <person name="Malmstrom R."/>
            <person name="Brazelton W.J."/>
            <person name="Woyke T."/>
            <person name="Hallam S.J."/>
            <person name="Tyson G.W."/>
            <person name="Wegener G."/>
            <person name="Boetius A."/>
            <person name="Orphan V."/>
        </authorList>
    </citation>
    <scope>NUCLEOTIDE SEQUENCE</scope>
</reference>
<dbReference type="Gene3D" id="3.40.50.450">
    <property type="match status" value="1"/>
</dbReference>
<dbReference type="GO" id="GO:0070694">
    <property type="term" value="F:5-hydroxymethyl-dUMP N-hydrolase activity"/>
    <property type="evidence" value="ECO:0007669"/>
    <property type="project" value="TreeGrafter"/>
</dbReference>
<dbReference type="Pfam" id="PF05014">
    <property type="entry name" value="Nuc_deoxyrib_tr"/>
    <property type="match status" value="1"/>
</dbReference>
<proteinExistence type="predicted"/>
<accession>A0A7G9ZBJ6</accession>
<sequence>MKKIKDVYIAGPLFNWGEQWFNVRLKEELENISRRLGIKFHLPQEFGGDTESDIFDKNKGLLDASQCIVAILDGADIDSGTSWEIGYAYAKDKKIIGVRTDFRYTGERGRGNLMILKSLSTPPINKSRIKNKPTIYSIPNKPEKTQVDFISKLAISIIRKILQVDTDQK</sequence>
<dbReference type="EMBL" id="MT631696">
    <property type="protein sequence ID" value="QNO57630.1"/>
    <property type="molecule type" value="Genomic_DNA"/>
</dbReference>
<dbReference type="AlphaFoldDB" id="A0A7G9ZBJ6"/>
<organism evidence="1">
    <name type="scientific">Candidatus Methanophaga sp. ANME-1 ERB7</name>
    <dbReference type="NCBI Taxonomy" id="2759913"/>
    <lineage>
        <taxon>Archaea</taxon>
        <taxon>Methanobacteriati</taxon>
        <taxon>Methanobacteriota</taxon>
        <taxon>Stenosarchaea group</taxon>
        <taxon>Methanomicrobia</taxon>
        <taxon>Candidatus Methanophagales</taxon>
        <taxon>Candidatus Methanophagaceae</taxon>
        <taxon>Candidatus Methanophaga</taxon>
    </lineage>
</organism>
<dbReference type="PANTHER" id="PTHR15364">
    <property type="entry name" value="2'-DEOXYNUCLEOSIDE 5'-PHOSPHATE N-HYDROLASE 1"/>
    <property type="match status" value="1"/>
</dbReference>
<name>A0A7G9ZBJ6_9EURY</name>
<dbReference type="PANTHER" id="PTHR15364:SF0">
    <property type="entry name" value="2'-DEOXYNUCLEOSIDE 5'-PHOSPHATE N-HYDROLASE 1"/>
    <property type="match status" value="1"/>
</dbReference>
<dbReference type="GO" id="GO:0009159">
    <property type="term" value="P:deoxyribonucleoside monophosphate catabolic process"/>
    <property type="evidence" value="ECO:0007669"/>
    <property type="project" value="TreeGrafter"/>
</dbReference>
<evidence type="ECO:0000313" key="1">
    <source>
        <dbReference type="EMBL" id="QNO57630.1"/>
    </source>
</evidence>
<dbReference type="SUPFAM" id="SSF52309">
    <property type="entry name" value="N-(deoxy)ribosyltransferase-like"/>
    <property type="match status" value="1"/>
</dbReference>
<dbReference type="InterPro" id="IPR051239">
    <property type="entry name" value="2'-dNMP_N-hydrolase"/>
</dbReference>